<evidence type="ECO:0000256" key="7">
    <source>
        <dbReference type="ARBA" id="ARBA00022722"/>
    </source>
</evidence>
<dbReference type="GO" id="GO:0006508">
    <property type="term" value="P:proteolysis"/>
    <property type="evidence" value="ECO:0007669"/>
    <property type="project" value="UniProtKB-KW"/>
</dbReference>
<accession>A0A2R6NZJ8</accession>
<evidence type="ECO:0000256" key="18">
    <source>
        <dbReference type="ARBA" id="ARBA00022932"/>
    </source>
</evidence>
<keyword evidence="10" id="KW-0064">Aspartyl protease</keyword>
<dbReference type="Pfam" id="PF14223">
    <property type="entry name" value="Retrotran_gag_2"/>
    <property type="match status" value="1"/>
</dbReference>
<dbReference type="GO" id="GO:0032196">
    <property type="term" value="P:transposition"/>
    <property type="evidence" value="ECO:0007669"/>
    <property type="project" value="UniProtKB-KW"/>
</dbReference>
<dbReference type="STRING" id="98765.A0A2R6NZJ8"/>
<reference evidence="26 27" key="1">
    <citation type="submission" date="2018-02" db="EMBL/GenBank/DDBJ databases">
        <title>Genome sequence of the basidiomycete white-rot fungus Phlebia centrifuga.</title>
        <authorList>
            <person name="Granchi Z."/>
            <person name="Peng M."/>
            <person name="de Vries R.P."/>
            <person name="Hilden K."/>
            <person name="Makela M.R."/>
            <person name="Grigoriev I."/>
            <person name="Riley R."/>
        </authorList>
    </citation>
    <scope>NUCLEOTIDE SEQUENCE [LARGE SCALE GENOMIC DNA]</scope>
    <source>
        <strain evidence="26 27">FBCC195</strain>
    </source>
</reference>
<keyword evidence="2" id="KW-0815">Transposition</keyword>
<feature type="compositionally biased region" description="Low complexity" evidence="24">
    <location>
        <begin position="840"/>
        <end position="853"/>
    </location>
</feature>
<dbReference type="InterPro" id="IPR057670">
    <property type="entry name" value="SH3_retrovirus"/>
</dbReference>
<dbReference type="EMBL" id="MLYV02000620">
    <property type="protein sequence ID" value="PSR81378.1"/>
    <property type="molecule type" value="Genomic_DNA"/>
</dbReference>
<feature type="compositionally biased region" description="Basic and acidic residues" evidence="24">
    <location>
        <begin position="956"/>
        <end position="966"/>
    </location>
</feature>
<keyword evidence="3" id="KW-1188">Viral release from host cell</keyword>
<dbReference type="InterPro" id="IPR036875">
    <property type="entry name" value="Znf_CCHC_sf"/>
</dbReference>
<evidence type="ECO:0000256" key="16">
    <source>
        <dbReference type="ARBA" id="ARBA00022908"/>
    </source>
</evidence>
<keyword evidence="4" id="KW-0507">mRNA processing</keyword>
<dbReference type="GO" id="GO:0006310">
    <property type="term" value="P:DNA recombination"/>
    <property type="evidence" value="ECO:0007669"/>
    <property type="project" value="UniProtKB-KW"/>
</dbReference>
<evidence type="ECO:0000256" key="6">
    <source>
        <dbReference type="ARBA" id="ARBA00022695"/>
    </source>
</evidence>
<dbReference type="GO" id="GO:0003887">
    <property type="term" value="F:DNA-directed DNA polymerase activity"/>
    <property type="evidence" value="ECO:0007669"/>
    <property type="project" value="UniProtKB-KW"/>
</dbReference>
<dbReference type="Pfam" id="PF13976">
    <property type="entry name" value="gag_pre-integrs"/>
    <property type="match status" value="1"/>
</dbReference>
<evidence type="ECO:0000256" key="5">
    <source>
        <dbReference type="ARBA" id="ARBA00022670"/>
    </source>
</evidence>
<evidence type="ECO:0000256" key="17">
    <source>
        <dbReference type="ARBA" id="ARBA00022918"/>
    </source>
</evidence>
<evidence type="ECO:0000256" key="1">
    <source>
        <dbReference type="ARBA" id="ARBA00002180"/>
    </source>
</evidence>
<keyword evidence="21" id="KW-0511">Multifunctional enzyme</keyword>
<dbReference type="GO" id="GO:0015074">
    <property type="term" value="P:DNA integration"/>
    <property type="evidence" value="ECO:0007669"/>
    <property type="project" value="UniProtKB-KW"/>
</dbReference>
<evidence type="ECO:0000256" key="13">
    <source>
        <dbReference type="ARBA" id="ARBA00022840"/>
    </source>
</evidence>
<feature type="domain" description="Integrase catalytic" evidence="25">
    <location>
        <begin position="513"/>
        <end position="682"/>
    </location>
</feature>
<dbReference type="GO" id="GO:0005524">
    <property type="term" value="F:ATP binding"/>
    <property type="evidence" value="ECO:0007669"/>
    <property type="project" value="UniProtKB-KW"/>
</dbReference>
<dbReference type="GO" id="GO:0003723">
    <property type="term" value="F:RNA binding"/>
    <property type="evidence" value="ECO:0007669"/>
    <property type="project" value="UniProtKB-KW"/>
</dbReference>
<evidence type="ECO:0000256" key="9">
    <source>
        <dbReference type="ARBA" id="ARBA00022741"/>
    </source>
</evidence>
<keyword evidence="5" id="KW-0645">Protease</keyword>
<dbReference type="OrthoDB" id="7691805at2759"/>
<comment type="catalytic activity">
    <reaction evidence="22">
        <text>DNA(n) + a 2'-deoxyribonucleoside 5'-triphosphate = DNA(n+1) + diphosphate</text>
        <dbReference type="Rhea" id="RHEA:22508"/>
        <dbReference type="Rhea" id="RHEA-COMP:17339"/>
        <dbReference type="Rhea" id="RHEA-COMP:17340"/>
        <dbReference type="ChEBI" id="CHEBI:33019"/>
        <dbReference type="ChEBI" id="CHEBI:61560"/>
        <dbReference type="ChEBI" id="CHEBI:173112"/>
        <dbReference type="EC" id="2.7.7.49"/>
    </reaction>
</comment>
<keyword evidence="18" id="KW-0239">DNA-directed DNA polymerase</keyword>
<feature type="compositionally biased region" description="Acidic residues" evidence="24">
    <location>
        <begin position="757"/>
        <end position="781"/>
    </location>
</feature>
<protein>
    <recommendedName>
        <fullName evidence="25">Integrase catalytic domain-containing protein</fullName>
    </recommendedName>
</protein>
<evidence type="ECO:0000259" key="25">
    <source>
        <dbReference type="PROSITE" id="PS50994"/>
    </source>
</evidence>
<dbReference type="InterPro" id="IPR001584">
    <property type="entry name" value="Integrase_cat-core"/>
</dbReference>
<keyword evidence="19" id="KW-0917">Virion maturation</keyword>
<evidence type="ECO:0000256" key="2">
    <source>
        <dbReference type="ARBA" id="ARBA00022578"/>
    </source>
</evidence>
<evidence type="ECO:0000256" key="4">
    <source>
        <dbReference type="ARBA" id="ARBA00022664"/>
    </source>
</evidence>
<dbReference type="SUPFAM" id="SSF53098">
    <property type="entry name" value="Ribonuclease H-like"/>
    <property type="match status" value="1"/>
</dbReference>
<organism evidence="26 27">
    <name type="scientific">Hermanssonia centrifuga</name>
    <dbReference type="NCBI Taxonomy" id="98765"/>
    <lineage>
        <taxon>Eukaryota</taxon>
        <taxon>Fungi</taxon>
        <taxon>Dikarya</taxon>
        <taxon>Basidiomycota</taxon>
        <taxon>Agaricomycotina</taxon>
        <taxon>Agaricomycetes</taxon>
        <taxon>Polyporales</taxon>
        <taxon>Meruliaceae</taxon>
        <taxon>Hermanssonia</taxon>
    </lineage>
</organism>
<evidence type="ECO:0000256" key="21">
    <source>
        <dbReference type="ARBA" id="ARBA00023268"/>
    </source>
</evidence>
<evidence type="ECO:0000256" key="8">
    <source>
        <dbReference type="ARBA" id="ARBA00022723"/>
    </source>
</evidence>
<dbReference type="InterPro" id="IPR013103">
    <property type="entry name" value="RVT_2"/>
</dbReference>
<dbReference type="GO" id="GO:0005634">
    <property type="term" value="C:nucleus"/>
    <property type="evidence" value="ECO:0007669"/>
    <property type="project" value="UniProtKB-ARBA"/>
</dbReference>
<evidence type="ECO:0000256" key="10">
    <source>
        <dbReference type="ARBA" id="ARBA00022750"/>
    </source>
</evidence>
<dbReference type="InterPro" id="IPR036397">
    <property type="entry name" value="RNaseH_sf"/>
</dbReference>
<keyword evidence="15" id="KW-0694">RNA-binding</keyword>
<evidence type="ECO:0000256" key="12">
    <source>
        <dbReference type="ARBA" id="ARBA00022801"/>
    </source>
</evidence>
<dbReference type="Gene3D" id="3.30.420.10">
    <property type="entry name" value="Ribonuclease H-like superfamily/Ribonuclease H"/>
    <property type="match status" value="1"/>
</dbReference>
<dbReference type="GO" id="GO:0006397">
    <property type="term" value="P:mRNA processing"/>
    <property type="evidence" value="ECO:0007669"/>
    <property type="project" value="UniProtKB-KW"/>
</dbReference>
<name>A0A2R6NZJ8_9APHY</name>
<dbReference type="Pfam" id="PF25597">
    <property type="entry name" value="SH3_retrovirus"/>
    <property type="match status" value="1"/>
</dbReference>
<evidence type="ECO:0000256" key="20">
    <source>
        <dbReference type="ARBA" id="ARBA00023172"/>
    </source>
</evidence>
<gene>
    <name evidence="26" type="ORF">PHLCEN_2v6386</name>
</gene>
<dbReference type="PANTHER" id="PTHR42648:SF11">
    <property type="entry name" value="TRANSPOSON TY4-P GAG-POL POLYPROTEIN"/>
    <property type="match status" value="1"/>
</dbReference>
<keyword evidence="14" id="KW-0460">Magnesium</keyword>
<keyword evidence="12" id="KW-0378">Hydrolase</keyword>
<keyword evidence="20" id="KW-0233">DNA recombination</keyword>
<keyword evidence="7" id="KW-0540">Nuclease</keyword>
<feature type="compositionally biased region" description="Pro residues" evidence="24">
    <location>
        <begin position="865"/>
        <end position="875"/>
    </location>
</feature>
<evidence type="ECO:0000256" key="14">
    <source>
        <dbReference type="ARBA" id="ARBA00022842"/>
    </source>
</evidence>
<dbReference type="GO" id="GO:0004519">
    <property type="term" value="F:endonuclease activity"/>
    <property type="evidence" value="ECO:0007669"/>
    <property type="project" value="UniProtKB-KW"/>
</dbReference>
<comment type="function">
    <text evidence="1">The aspartyl protease (PR) mediates the proteolytic cleavages of the Gag and Gag-Pol polyproteins after assembly of the VLP.</text>
</comment>
<dbReference type="InterPro" id="IPR054722">
    <property type="entry name" value="PolX-like_BBD"/>
</dbReference>
<evidence type="ECO:0000256" key="24">
    <source>
        <dbReference type="SAM" id="MobiDB-lite"/>
    </source>
</evidence>
<keyword evidence="27" id="KW-1185">Reference proteome</keyword>
<feature type="compositionally biased region" description="Basic and acidic residues" evidence="24">
    <location>
        <begin position="904"/>
        <end position="922"/>
    </location>
</feature>
<comment type="caution">
    <text evidence="26">The sequence shown here is derived from an EMBL/GenBank/DDBJ whole genome shotgun (WGS) entry which is preliminary data.</text>
</comment>
<feature type="compositionally biased region" description="Polar residues" evidence="24">
    <location>
        <begin position="940"/>
        <end position="954"/>
    </location>
</feature>
<keyword evidence="16" id="KW-0229">DNA integration</keyword>
<keyword evidence="17" id="KW-0695">RNA-directed DNA polymerase</keyword>
<evidence type="ECO:0000256" key="23">
    <source>
        <dbReference type="ARBA" id="ARBA00049244"/>
    </source>
</evidence>
<keyword evidence="18" id="KW-0808">Transferase</keyword>
<dbReference type="Pfam" id="PF22936">
    <property type="entry name" value="Pol_BBD"/>
    <property type="match status" value="1"/>
</dbReference>
<keyword evidence="8" id="KW-0479">Metal-binding</keyword>
<evidence type="ECO:0000256" key="11">
    <source>
        <dbReference type="ARBA" id="ARBA00022759"/>
    </source>
</evidence>
<evidence type="ECO:0000313" key="26">
    <source>
        <dbReference type="EMBL" id="PSR81378.1"/>
    </source>
</evidence>
<dbReference type="Pfam" id="PF07727">
    <property type="entry name" value="RVT_2"/>
    <property type="match status" value="1"/>
</dbReference>
<evidence type="ECO:0000256" key="22">
    <source>
        <dbReference type="ARBA" id="ARBA00048173"/>
    </source>
</evidence>
<dbReference type="SUPFAM" id="SSF56672">
    <property type="entry name" value="DNA/RNA polymerases"/>
    <property type="match status" value="1"/>
</dbReference>
<keyword evidence="6" id="KW-0548">Nucleotidyltransferase</keyword>
<keyword evidence="11" id="KW-0255">Endonuclease</keyword>
<evidence type="ECO:0000256" key="19">
    <source>
        <dbReference type="ARBA" id="ARBA00023113"/>
    </source>
</evidence>
<keyword evidence="13" id="KW-0067">ATP-binding</keyword>
<dbReference type="InterPro" id="IPR039537">
    <property type="entry name" value="Retrotran_Ty1/copia-like"/>
</dbReference>
<dbReference type="PANTHER" id="PTHR42648">
    <property type="entry name" value="TRANSPOSASE, PUTATIVE-RELATED"/>
    <property type="match status" value="1"/>
</dbReference>
<dbReference type="Proteomes" id="UP000186601">
    <property type="component" value="Unassembled WGS sequence"/>
</dbReference>
<dbReference type="PROSITE" id="PS50994">
    <property type="entry name" value="INTEGRASE"/>
    <property type="match status" value="1"/>
</dbReference>
<evidence type="ECO:0000256" key="3">
    <source>
        <dbReference type="ARBA" id="ARBA00022612"/>
    </source>
</evidence>
<dbReference type="GO" id="GO:0004190">
    <property type="term" value="F:aspartic-type endopeptidase activity"/>
    <property type="evidence" value="ECO:0007669"/>
    <property type="project" value="UniProtKB-KW"/>
</dbReference>
<evidence type="ECO:0000256" key="15">
    <source>
        <dbReference type="ARBA" id="ARBA00022884"/>
    </source>
</evidence>
<keyword evidence="9" id="KW-0547">Nucleotide-binding</keyword>
<dbReference type="SUPFAM" id="SSF57756">
    <property type="entry name" value="Retrovirus zinc finger-like domains"/>
    <property type="match status" value="1"/>
</dbReference>
<dbReference type="InterPro" id="IPR025724">
    <property type="entry name" value="GAG-pre-integrase_dom"/>
</dbReference>
<dbReference type="GO" id="GO:0003964">
    <property type="term" value="F:RNA-directed DNA polymerase activity"/>
    <property type="evidence" value="ECO:0007669"/>
    <property type="project" value="UniProtKB-KW"/>
</dbReference>
<feature type="region of interest" description="Disordered" evidence="24">
    <location>
        <begin position="753"/>
        <end position="966"/>
    </location>
</feature>
<feature type="compositionally biased region" description="Acidic residues" evidence="24">
    <location>
        <begin position="923"/>
        <end position="935"/>
    </location>
</feature>
<dbReference type="InterPro" id="IPR012337">
    <property type="entry name" value="RNaseH-like_sf"/>
</dbReference>
<comment type="catalytic activity">
    <reaction evidence="23">
        <text>DNA(n) + a 2'-deoxyribonucleoside 5'-triphosphate = DNA(n+1) + diphosphate</text>
        <dbReference type="Rhea" id="RHEA:22508"/>
        <dbReference type="Rhea" id="RHEA-COMP:17339"/>
        <dbReference type="Rhea" id="RHEA-COMP:17340"/>
        <dbReference type="ChEBI" id="CHEBI:33019"/>
        <dbReference type="ChEBI" id="CHEBI:61560"/>
        <dbReference type="ChEBI" id="CHEBI:173112"/>
        <dbReference type="EC" id="2.7.7.7"/>
    </reaction>
</comment>
<dbReference type="Pfam" id="PF00665">
    <property type="entry name" value="rve"/>
    <property type="match status" value="1"/>
</dbReference>
<dbReference type="InterPro" id="IPR043502">
    <property type="entry name" value="DNA/RNA_pol_sf"/>
</dbReference>
<dbReference type="GO" id="GO:0008270">
    <property type="term" value="F:zinc ion binding"/>
    <property type="evidence" value="ECO:0007669"/>
    <property type="project" value="InterPro"/>
</dbReference>
<sequence length="1327" mass="148976">MTTIYPATRSHQPSSRLYDVPSLENDGANFQTWKYRILMILEMRDLMGYVDGTAVVPGPSLPLQQSEYLRNDKEARAQITLTLKDEPLNGVLHAKTAKEAWDKPNARYEGKGKQTIAFLIGDLFRGTQSDETSLEPQLNTMRQKGYILSSLGQSLDDSLIAVAMVISLPPFYSVLRTILMSTDDKLTTDSVINAILTEEKTRQDGGAAALLANAGSFKSKSKTRRDDKKKKRCDYCKKLGHVKDECRKLKSDQASKEDNGGKDKGALTAKVASMQSDDNEYIQLFTAQALSTRKEMSRKWLVDSGASAPMSSQRNWFSTYHPLATPKRVWLGDEHFINAVGIGQIHVDLDIGNGQVCKVVFQDVYYVPQLHGNLFSVSRLDNLGYACIFAKGACKIYDPTKKFVGQAHKSDGLYVLSSTPSQSIHAHIADLDNSASDDQDLVLTACIAATSKADVSTWHRRLGHLNIDGVLKMIRRKLVKGMKITNTLAKDATPCTPCLEGKLARSTIPKHSEVQNPRILHRVFSDVCGPLQTQTRSGHRYFITFIDGQSHYLVVNLMKTKDEALAHTKAFISRAEVETGERLNYFRSDGGGEYGSKEFQEYLRQKGVHHEKTNAYTPQENGVAERMNRTIVEMARSMLKDAGLPNSYWGDAVTYATHIINRIPTRALHNGLTPYEAYTGHKPTVAHLWIFGCKAHVHLPDKKRRKLDAKSLECTHIGYAENRKAYRLVHRSSSRYFESRDVVFDENSVLSRVQLSEDSETEDISNDGSSDEDSSDGDESNPELPGADLPAVHPRGPAPDARDQNTDDRQEDEPASPVPKRTPGASMRPDLQAEIQEQVDAPAADTMDAAQAPARRRRRRAAQTPPIPYPQPPLSPALRRSLRPRRAPVPDDDPRYSVTSYTRQPREPAPEKREERERKQEEQLQEQLEENEETLGEIPSSASVGANTGNTAGQSGDEHARKASLDEPPLTHKEAMARPDASQWKLAEIAEIEAFVKAKLFTEVNKPKGRRLVDCKWVYTIKRGPDGEVIKYKARLVARGFTQIEGVDYNETFAPVSKFTSIRSLLALAAVHNLEIHQMDVKSAFLNGDLNEEIYMQCPPGFKAKDGNVWKLNKSLYGLKQASREWYKRVCAEFKTMGFTRSDHDHAIFFKYEDGHLLIAAVYVDDMLLISDHMPAIQKLKSDLSTRFEMTDLGEAHWILNMEIVRDRPRHTLTLTQRQYTETILNRFGLADCRPLSTPMVPNEKLEKLSEPEDGIDVKLYQSMLGSLMYAMTGTRPDLAYTVGVLSQHSATPGNAHINAMKRVYRYLRGTSDYRIVYSSERHSDLI</sequence>
<proteinExistence type="predicted"/>
<evidence type="ECO:0000313" key="27">
    <source>
        <dbReference type="Proteomes" id="UP000186601"/>
    </source>
</evidence>